<proteinExistence type="predicted"/>
<reference evidence="3 4" key="1">
    <citation type="journal article" date="2021" name="Sci. Rep.">
        <title>The distribution of antibiotic resistance genes in chicken gut microbiota commensals.</title>
        <authorList>
            <person name="Juricova H."/>
            <person name="Matiasovicova J."/>
            <person name="Kubasova T."/>
            <person name="Cejkova D."/>
            <person name="Rychlik I."/>
        </authorList>
    </citation>
    <scope>NUCLEOTIDE SEQUENCE [LARGE SCALE GENOMIC DNA]</scope>
    <source>
        <strain evidence="3 4">An431b</strain>
    </source>
</reference>
<evidence type="ECO:0000313" key="4">
    <source>
        <dbReference type="Proteomes" id="UP000729290"/>
    </source>
</evidence>
<evidence type="ECO:0000313" key="3">
    <source>
        <dbReference type="EMBL" id="MBM6877222.1"/>
    </source>
</evidence>
<feature type="domain" description="RCK N-terminal" evidence="1">
    <location>
        <begin position="1"/>
        <end position="118"/>
    </location>
</feature>
<dbReference type="Pfam" id="PF02080">
    <property type="entry name" value="TrkA_C"/>
    <property type="match status" value="1"/>
</dbReference>
<dbReference type="Gene3D" id="3.30.70.1450">
    <property type="entry name" value="Regulator of K+ conductance, C-terminal domain"/>
    <property type="match status" value="1"/>
</dbReference>
<evidence type="ECO:0000259" key="1">
    <source>
        <dbReference type="PROSITE" id="PS51201"/>
    </source>
</evidence>
<protein>
    <submittedName>
        <fullName evidence="3">TrkA family potassium uptake protein</fullName>
    </submittedName>
</protein>
<dbReference type="InterPro" id="IPR036291">
    <property type="entry name" value="NAD(P)-bd_dom_sf"/>
</dbReference>
<dbReference type="SUPFAM" id="SSF116726">
    <property type="entry name" value="TrkA C-terminal domain-like"/>
    <property type="match status" value="1"/>
</dbReference>
<dbReference type="EMBL" id="JACSNV010000004">
    <property type="protein sequence ID" value="MBM6877222.1"/>
    <property type="molecule type" value="Genomic_DNA"/>
</dbReference>
<organism evidence="3 4">
    <name type="scientific">Anaerotignum lactatifermentans</name>
    <dbReference type="NCBI Taxonomy" id="160404"/>
    <lineage>
        <taxon>Bacteria</taxon>
        <taxon>Bacillati</taxon>
        <taxon>Bacillota</taxon>
        <taxon>Clostridia</taxon>
        <taxon>Lachnospirales</taxon>
        <taxon>Anaerotignaceae</taxon>
        <taxon>Anaerotignum</taxon>
    </lineage>
</organism>
<dbReference type="RefSeq" id="WP_205133234.1">
    <property type="nucleotide sequence ID" value="NZ_JACSNT010000005.1"/>
</dbReference>
<dbReference type="Proteomes" id="UP000729290">
    <property type="component" value="Unassembled WGS sequence"/>
</dbReference>
<dbReference type="PROSITE" id="PS51201">
    <property type="entry name" value="RCK_N"/>
    <property type="match status" value="1"/>
</dbReference>
<dbReference type="SUPFAM" id="SSF51735">
    <property type="entry name" value="NAD(P)-binding Rossmann-fold domains"/>
    <property type="match status" value="1"/>
</dbReference>
<comment type="caution">
    <text evidence="3">The sequence shown here is derived from an EMBL/GenBank/DDBJ whole genome shotgun (WGS) entry which is preliminary data.</text>
</comment>
<sequence length="214" mass="23955">MKSFLIVGMGSFGHHLCRSLAENDCEIMVVDRFSEAVEDVLPLGVSGRVGDCTNPEVLRSFGINLFDACFVCMGTNFKNSLQITSFLKELGAKKVYAKADEDIQAKFLKRIGADEVIYPEKNVAEQIAIAACSDNIFDCIPFVENYFIAEIQPMERWLGRTVVDVNFRARYNLNIVAVKRGEEVVPISGPNYVFTAEEHLMVLGHIDDIRKIAH</sequence>
<feature type="domain" description="RCK C-terminal" evidence="2">
    <location>
        <begin position="134"/>
        <end position="214"/>
    </location>
</feature>
<dbReference type="Pfam" id="PF02254">
    <property type="entry name" value="TrkA_N"/>
    <property type="match status" value="1"/>
</dbReference>
<name>A0ABS2G7T7_9FIRM</name>
<dbReference type="InterPro" id="IPR036721">
    <property type="entry name" value="RCK_C_sf"/>
</dbReference>
<dbReference type="InterPro" id="IPR006037">
    <property type="entry name" value="RCK_C"/>
</dbReference>
<gene>
    <name evidence="3" type="ORF">H9X83_03480</name>
</gene>
<dbReference type="PANTHER" id="PTHR43833:SF7">
    <property type="entry name" value="KTR SYSTEM POTASSIUM UPTAKE PROTEIN C"/>
    <property type="match status" value="1"/>
</dbReference>
<dbReference type="InterPro" id="IPR003148">
    <property type="entry name" value="RCK_N"/>
</dbReference>
<evidence type="ECO:0000259" key="2">
    <source>
        <dbReference type="PROSITE" id="PS51202"/>
    </source>
</evidence>
<accession>A0ABS2G7T7</accession>
<dbReference type="InterPro" id="IPR050721">
    <property type="entry name" value="Trk_Ktr_HKT_K-transport"/>
</dbReference>
<dbReference type="PROSITE" id="PS51202">
    <property type="entry name" value="RCK_C"/>
    <property type="match status" value="1"/>
</dbReference>
<keyword evidence="4" id="KW-1185">Reference proteome</keyword>
<dbReference type="Gene3D" id="3.40.50.720">
    <property type="entry name" value="NAD(P)-binding Rossmann-like Domain"/>
    <property type="match status" value="1"/>
</dbReference>
<dbReference type="PANTHER" id="PTHR43833">
    <property type="entry name" value="POTASSIUM CHANNEL PROTEIN 2-RELATED-RELATED"/>
    <property type="match status" value="1"/>
</dbReference>